<proteinExistence type="predicted"/>
<reference evidence="1" key="1">
    <citation type="journal article" date="2014" name="Front. Microbiol.">
        <title>High frequency of phylogenetically diverse reductive dehalogenase-homologous genes in deep subseafloor sedimentary metagenomes.</title>
        <authorList>
            <person name="Kawai M."/>
            <person name="Futagami T."/>
            <person name="Toyoda A."/>
            <person name="Takaki Y."/>
            <person name="Nishi S."/>
            <person name="Hori S."/>
            <person name="Arai W."/>
            <person name="Tsubouchi T."/>
            <person name="Morono Y."/>
            <person name="Uchiyama I."/>
            <person name="Ito T."/>
            <person name="Fujiyama A."/>
            <person name="Inagaki F."/>
            <person name="Takami H."/>
        </authorList>
    </citation>
    <scope>NUCLEOTIDE SEQUENCE</scope>
    <source>
        <strain evidence="1">Expedition CK06-06</strain>
    </source>
</reference>
<dbReference type="SUPFAM" id="SSF51905">
    <property type="entry name" value="FAD/NAD(P)-binding domain"/>
    <property type="match status" value="1"/>
</dbReference>
<organism evidence="1">
    <name type="scientific">marine sediment metagenome</name>
    <dbReference type="NCBI Taxonomy" id="412755"/>
    <lineage>
        <taxon>unclassified sequences</taxon>
        <taxon>metagenomes</taxon>
        <taxon>ecological metagenomes</taxon>
    </lineage>
</organism>
<dbReference type="Gene3D" id="3.90.660.50">
    <property type="match status" value="1"/>
</dbReference>
<evidence type="ECO:0008006" key="2">
    <source>
        <dbReference type="Google" id="ProtNLM"/>
    </source>
</evidence>
<dbReference type="PANTHER" id="PTHR46313:SF3">
    <property type="entry name" value="PROLYCOPENE ISOMERASE, CHLOROPLASTIC"/>
    <property type="match status" value="1"/>
</dbReference>
<feature type="non-terminal residue" evidence="1">
    <location>
        <position position="231"/>
    </location>
</feature>
<dbReference type="EMBL" id="BARU01040604">
    <property type="protein sequence ID" value="GAH79405.1"/>
    <property type="molecule type" value="Genomic_DNA"/>
</dbReference>
<comment type="caution">
    <text evidence="1">The sequence shown here is derived from an EMBL/GenBank/DDBJ whole genome shotgun (WGS) entry which is preliminary data.</text>
</comment>
<dbReference type="AlphaFoldDB" id="X1JD23"/>
<dbReference type="GO" id="GO:0016116">
    <property type="term" value="P:carotenoid metabolic process"/>
    <property type="evidence" value="ECO:0007669"/>
    <property type="project" value="InterPro"/>
</dbReference>
<evidence type="ECO:0000313" key="1">
    <source>
        <dbReference type="EMBL" id="GAH79405.1"/>
    </source>
</evidence>
<sequence>TEFINCFREVLKARSSAYPVGGCISIPKAYVSAIEKFGGRLMLKSRVVKILVEDQKAVGVKLDDGSEFRAPVIISNGDIKQTVFDLAGEEHFPRDYVEKIAGLTYAYHALGLKVALDEKVTDDQLMMYMPYDYESSIRIEMEKMQGKLPEWVAGMITSPTNYDPSLAPEGRQLIFFGTGCPPKQDWKAWEEIILRSFYKVYPQARGKVLWHRLDTPDLVNTYAGEEGNIIG</sequence>
<dbReference type="PANTHER" id="PTHR46313">
    <property type="match status" value="1"/>
</dbReference>
<dbReference type="InterPro" id="IPR045892">
    <property type="entry name" value="CrtISO-like"/>
</dbReference>
<name>X1JD23_9ZZZZ</name>
<feature type="non-terminal residue" evidence="1">
    <location>
        <position position="1"/>
    </location>
</feature>
<protein>
    <recommendedName>
        <fullName evidence="2">Amine oxidase domain-containing protein</fullName>
    </recommendedName>
</protein>
<accession>X1JD23</accession>
<gene>
    <name evidence="1" type="ORF">S03H2_62748</name>
</gene>
<dbReference type="Gene3D" id="3.50.50.60">
    <property type="entry name" value="FAD/NAD(P)-binding domain"/>
    <property type="match status" value="1"/>
</dbReference>
<dbReference type="InterPro" id="IPR036188">
    <property type="entry name" value="FAD/NAD-bd_sf"/>
</dbReference>